<dbReference type="Pfam" id="PF00400">
    <property type="entry name" value="WD40"/>
    <property type="match status" value="4"/>
</dbReference>
<dbReference type="PANTHER" id="PTHR16017:SF0">
    <property type="entry name" value="WD REPEAT-CONTAINING PROTEIN 70"/>
    <property type="match status" value="1"/>
</dbReference>
<dbReference type="InterPro" id="IPR015943">
    <property type="entry name" value="WD40/YVTN_repeat-like_dom_sf"/>
</dbReference>
<dbReference type="PROSITE" id="PS50294">
    <property type="entry name" value="WD_REPEATS_REGION"/>
    <property type="match status" value="2"/>
</dbReference>
<protein>
    <recommendedName>
        <fullName evidence="8">WD domain, G-beta repeat protein</fullName>
    </recommendedName>
</protein>
<dbReference type="PANTHER" id="PTHR16017">
    <property type="entry name" value="GASTRULATION DEFECTIVE PROTEIN 1-RELATED"/>
    <property type="match status" value="1"/>
</dbReference>
<keyword evidence="2" id="KW-0677">Repeat</keyword>
<organism evidence="6 7">
    <name type="scientific">Necator americanus</name>
    <name type="common">Human hookworm</name>
    <dbReference type="NCBI Taxonomy" id="51031"/>
    <lineage>
        <taxon>Eukaryota</taxon>
        <taxon>Metazoa</taxon>
        <taxon>Ecdysozoa</taxon>
        <taxon>Nematoda</taxon>
        <taxon>Chromadorea</taxon>
        <taxon>Rhabditida</taxon>
        <taxon>Rhabditina</taxon>
        <taxon>Rhabditomorpha</taxon>
        <taxon>Strongyloidea</taxon>
        <taxon>Ancylostomatidae</taxon>
        <taxon>Bunostominae</taxon>
        <taxon>Necator</taxon>
    </lineage>
</organism>
<accession>A0ABR1E7A9</accession>
<feature type="repeat" description="WD" evidence="4">
    <location>
        <begin position="413"/>
        <end position="454"/>
    </location>
</feature>
<evidence type="ECO:0000256" key="2">
    <source>
        <dbReference type="ARBA" id="ARBA00022737"/>
    </source>
</evidence>
<dbReference type="SMART" id="SM00320">
    <property type="entry name" value="WD40"/>
    <property type="match status" value="6"/>
</dbReference>
<dbReference type="Proteomes" id="UP001303046">
    <property type="component" value="Unassembled WGS sequence"/>
</dbReference>
<evidence type="ECO:0000313" key="6">
    <source>
        <dbReference type="EMBL" id="KAK6757646.1"/>
    </source>
</evidence>
<feature type="region of interest" description="Disordered" evidence="5">
    <location>
        <begin position="117"/>
        <end position="148"/>
    </location>
</feature>
<dbReference type="InterPro" id="IPR051858">
    <property type="entry name" value="WD_repeat_GAD-1"/>
</dbReference>
<feature type="repeat" description="WD" evidence="4">
    <location>
        <begin position="312"/>
        <end position="354"/>
    </location>
</feature>
<comment type="caution">
    <text evidence="6">The sequence shown here is derived from an EMBL/GenBank/DDBJ whole genome shotgun (WGS) entry which is preliminary data.</text>
</comment>
<keyword evidence="1 4" id="KW-0853">WD repeat</keyword>
<evidence type="ECO:0008006" key="8">
    <source>
        <dbReference type="Google" id="ProtNLM"/>
    </source>
</evidence>
<sequence>MGSHISVVLYQILLGSFVNKTSQCYQGAHFVWVFSGPTDLKHDAVGQEAVFEVVELAAPIKVNISKMNGSGKEEDAVPSTSNEIKSINAEKKARVFDFNTIFEETRKAGQARFAEANPGGNLEVESSKLQQEEKISQDSGTVSEEDDDFLPMLPPGFVPDKSVMVGGDGASNAKEKTKVAGDDDDDEDFEDYMGDGIPTVNLIPTACEAKLVHSGKPVSALRFEPNGVRFASGGVDYQVKIFDFQKMDMSLRADKELLPVESHIINDVAFSANGETMLICSSQAQVHLLDRTGKQWAETIRGDQYLVDVNHTKGHTASINCCHFNPIIKDEFMTCGDDGTIRLWSLSDFKIMTKTINTHKKVIKTKTANGKRAMPQTCCYSRDGKLIAAGCDDGSIQMWKYGNLYVNTTYLVREAHKGPITSIMFSPDSQKILTRGLDDSMKIWSIKNNKKPLLELYDLENAFKSTDCGFSPRGELVYTGTSTPGEDMPGKLLFFNADTFELVYKIEYPGKSCTKIDWHPKLNQILVGLSDGTLRIYYDQKLSARGVMTCITRPIRRNRASEFVREEMILSPLTLEMFQPRGEEGEEKEVTGFRLKKYLRMRDNQQRPQFRKPADVPIGRSANGRVVASGGSLHSYVAQQIGTMKNKTFIEDRDVRTSILRHAEEAAKHPIYVDLAYKKTQPKPIFQEKTTAPEEEEPDTELQPVFKMPRLS</sequence>
<dbReference type="SUPFAM" id="SSF50978">
    <property type="entry name" value="WD40 repeat-like"/>
    <property type="match status" value="1"/>
</dbReference>
<proteinExistence type="inferred from homology"/>
<keyword evidence="7" id="KW-1185">Reference proteome</keyword>
<name>A0ABR1E7A9_NECAM</name>
<evidence type="ECO:0000256" key="5">
    <source>
        <dbReference type="SAM" id="MobiDB-lite"/>
    </source>
</evidence>
<gene>
    <name evidence="6" type="primary">Necator_chrV.g20243</name>
    <name evidence="6" type="ORF">RB195_015451</name>
</gene>
<dbReference type="EMBL" id="JAVFWL010000005">
    <property type="protein sequence ID" value="KAK6757646.1"/>
    <property type="molecule type" value="Genomic_DNA"/>
</dbReference>
<evidence type="ECO:0000256" key="3">
    <source>
        <dbReference type="ARBA" id="ARBA00038343"/>
    </source>
</evidence>
<dbReference type="InterPro" id="IPR036322">
    <property type="entry name" value="WD40_repeat_dom_sf"/>
</dbReference>
<dbReference type="Gene3D" id="2.130.10.10">
    <property type="entry name" value="YVTN repeat-like/Quinoprotein amine dehydrogenase"/>
    <property type="match status" value="2"/>
</dbReference>
<evidence type="ECO:0000256" key="1">
    <source>
        <dbReference type="ARBA" id="ARBA00022574"/>
    </source>
</evidence>
<reference evidence="6 7" key="1">
    <citation type="submission" date="2023-08" db="EMBL/GenBank/DDBJ databases">
        <title>A Necator americanus chromosomal reference genome.</title>
        <authorList>
            <person name="Ilik V."/>
            <person name="Petrzelkova K.J."/>
            <person name="Pardy F."/>
            <person name="Fuh T."/>
            <person name="Niatou-Singa F.S."/>
            <person name="Gouil Q."/>
            <person name="Baker L."/>
            <person name="Ritchie M.E."/>
            <person name="Jex A.R."/>
            <person name="Gazzola D."/>
            <person name="Li H."/>
            <person name="Toshio Fujiwara R."/>
            <person name="Zhan B."/>
            <person name="Aroian R.V."/>
            <person name="Pafco B."/>
            <person name="Schwarz E.M."/>
        </authorList>
    </citation>
    <scope>NUCLEOTIDE SEQUENCE [LARGE SCALE GENOMIC DNA]</scope>
    <source>
        <strain evidence="6 7">Aroian</strain>
        <tissue evidence="6">Whole animal</tissue>
    </source>
</reference>
<comment type="similarity">
    <text evidence="3">Belongs to the WD repeat GAD-1 family.</text>
</comment>
<evidence type="ECO:0000256" key="4">
    <source>
        <dbReference type="PROSITE-ProRule" id="PRU00221"/>
    </source>
</evidence>
<feature type="region of interest" description="Disordered" evidence="5">
    <location>
        <begin position="683"/>
        <end position="712"/>
    </location>
</feature>
<dbReference type="CDD" id="cd00200">
    <property type="entry name" value="WD40"/>
    <property type="match status" value="1"/>
</dbReference>
<evidence type="ECO:0000313" key="7">
    <source>
        <dbReference type="Proteomes" id="UP001303046"/>
    </source>
</evidence>
<dbReference type="PROSITE" id="PS50082">
    <property type="entry name" value="WD_REPEATS_2"/>
    <property type="match status" value="2"/>
</dbReference>
<dbReference type="InterPro" id="IPR001680">
    <property type="entry name" value="WD40_rpt"/>
</dbReference>